<dbReference type="Gene3D" id="3.40.50.300">
    <property type="entry name" value="P-loop containing nucleotide triphosphate hydrolases"/>
    <property type="match status" value="1"/>
</dbReference>
<sequence length="308" mass="31617">MIAFEGVSHRFGAVQALEDVTFAVPTGTLCVVLGESGSGKSTLLRTVNRLVEPAAGRVLLGGKDVAGADPQALRRGIGYVIQSVGLFPHRSVAGNIATVPRLLGWDRARTEARTDALLEMVGLDPATFRDRRPATLSGGQAQRVGLARALAADPPVLLMDEPFSALDPGTRRGLQAALRRIHAGTGKTILLVTHDLEEALALAGRIAVMAQGRLAAEGTPAAVLGPGAPEPLRRMIRPGTLALHRLAALPAAGAAAEGPAPGAPALPPGATLADALLLMLDRGADRLSFAGNPGRHLGMAAILRAAAP</sequence>
<accession>A0ABV6IVV4</accession>
<keyword evidence="3" id="KW-0547">Nucleotide-binding</keyword>
<dbReference type="InterPro" id="IPR003593">
    <property type="entry name" value="AAA+_ATPase"/>
</dbReference>
<evidence type="ECO:0000256" key="3">
    <source>
        <dbReference type="ARBA" id="ARBA00022741"/>
    </source>
</evidence>
<evidence type="ECO:0000256" key="4">
    <source>
        <dbReference type="ARBA" id="ARBA00022840"/>
    </source>
</evidence>
<evidence type="ECO:0000313" key="7">
    <source>
        <dbReference type="Proteomes" id="UP001589789"/>
    </source>
</evidence>
<dbReference type="InterPro" id="IPR017871">
    <property type="entry name" value="ABC_transporter-like_CS"/>
</dbReference>
<dbReference type="EMBL" id="JBHLVZ010000069">
    <property type="protein sequence ID" value="MFC0387747.1"/>
    <property type="molecule type" value="Genomic_DNA"/>
</dbReference>
<keyword evidence="4 6" id="KW-0067">ATP-binding</keyword>
<evidence type="ECO:0000256" key="1">
    <source>
        <dbReference type="ARBA" id="ARBA00005417"/>
    </source>
</evidence>
<proteinExistence type="inferred from homology"/>
<comment type="similarity">
    <text evidence="1">Belongs to the ABC transporter superfamily.</text>
</comment>
<keyword evidence="2" id="KW-0813">Transport</keyword>
<dbReference type="PANTHER" id="PTHR43117:SF4">
    <property type="entry name" value="OSMOPROTECTANT IMPORT ATP-BINDING PROTEIN OSMV"/>
    <property type="match status" value="1"/>
</dbReference>
<reference evidence="6 7" key="1">
    <citation type="submission" date="2024-09" db="EMBL/GenBank/DDBJ databases">
        <authorList>
            <person name="Sun Q."/>
            <person name="Mori K."/>
        </authorList>
    </citation>
    <scope>NUCLEOTIDE SEQUENCE [LARGE SCALE GENOMIC DNA]</scope>
    <source>
        <strain evidence="6 7">CCM 7468</strain>
    </source>
</reference>
<dbReference type="SMART" id="SM00382">
    <property type="entry name" value="AAA"/>
    <property type="match status" value="1"/>
</dbReference>
<gene>
    <name evidence="6" type="ORF">ACFFIC_19700</name>
</gene>
<evidence type="ECO:0000313" key="6">
    <source>
        <dbReference type="EMBL" id="MFC0387747.1"/>
    </source>
</evidence>
<dbReference type="InterPro" id="IPR027417">
    <property type="entry name" value="P-loop_NTPase"/>
</dbReference>
<dbReference type="InterPro" id="IPR003439">
    <property type="entry name" value="ABC_transporter-like_ATP-bd"/>
</dbReference>
<dbReference type="PROSITE" id="PS50893">
    <property type="entry name" value="ABC_TRANSPORTER_2"/>
    <property type="match status" value="1"/>
</dbReference>
<feature type="domain" description="ABC transporter" evidence="5">
    <location>
        <begin position="2"/>
        <end position="236"/>
    </location>
</feature>
<dbReference type="Pfam" id="PF00005">
    <property type="entry name" value="ABC_tran"/>
    <property type="match status" value="1"/>
</dbReference>
<keyword evidence="7" id="KW-1185">Reference proteome</keyword>
<organism evidence="6 7">
    <name type="scientific">Muricoccus vinaceus</name>
    <dbReference type="NCBI Taxonomy" id="424704"/>
    <lineage>
        <taxon>Bacteria</taxon>
        <taxon>Pseudomonadati</taxon>
        <taxon>Pseudomonadota</taxon>
        <taxon>Alphaproteobacteria</taxon>
        <taxon>Acetobacterales</taxon>
        <taxon>Roseomonadaceae</taxon>
        <taxon>Muricoccus</taxon>
    </lineage>
</organism>
<protein>
    <submittedName>
        <fullName evidence="6">ATP-binding cassette domain-containing protein</fullName>
    </submittedName>
</protein>
<evidence type="ECO:0000256" key="2">
    <source>
        <dbReference type="ARBA" id="ARBA00022448"/>
    </source>
</evidence>
<dbReference type="PROSITE" id="PS00211">
    <property type="entry name" value="ABC_TRANSPORTER_1"/>
    <property type="match status" value="1"/>
</dbReference>
<name>A0ABV6IVV4_9PROT</name>
<dbReference type="SUPFAM" id="SSF52540">
    <property type="entry name" value="P-loop containing nucleoside triphosphate hydrolases"/>
    <property type="match status" value="1"/>
</dbReference>
<dbReference type="PANTHER" id="PTHR43117">
    <property type="entry name" value="OSMOPROTECTANT IMPORT ATP-BINDING PROTEIN OSMV"/>
    <property type="match status" value="1"/>
</dbReference>
<evidence type="ECO:0000259" key="5">
    <source>
        <dbReference type="PROSITE" id="PS50893"/>
    </source>
</evidence>
<comment type="caution">
    <text evidence="6">The sequence shown here is derived from an EMBL/GenBank/DDBJ whole genome shotgun (WGS) entry which is preliminary data.</text>
</comment>
<dbReference type="RefSeq" id="WP_377053494.1">
    <property type="nucleotide sequence ID" value="NZ_JBHLVZ010000069.1"/>
</dbReference>
<dbReference type="GO" id="GO:0005524">
    <property type="term" value="F:ATP binding"/>
    <property type="evidence" value="ECO:0007669"/>
    <property type="project" value="UniProtKB-KW"/>
</dbReference>
<dbReference type="Proteomes" id="UP001589789">
    <property type="component" value="Unassembled WGS sequence"/>
</dbReference>